<protein>
    <submittedName>
        <fullName evidence="5">GntR family transcriptional regulator</fullName>
    </submittedName>
</protein>
<dbReference type="PANTHER" id="PTHR43537">
    <property type="entry name" value="TRANSCRIPTIONAL REGULATOR, GNTR FAMILY"/>
    <property type="match status" value="1"/>
</dbReference>
<dbReference type="InterPro" id="IPR008920">
    <property type="entry name" value="TF_FadR/GntR_C"/>
</dbReference>
<keyword evidence="2" id="KW-0238">DNA-binding</keyword>
<dbReference type="GO" id="GO:0003677">
    <property type="term" value="F:DNA binding"/>
    <property type="evidence" value="ECO:0007669"/>
    <property type="project" value="UniProtKB-KW"/>
</dbReference>
<evidence type="ECO:0000256" key="3">
    <source>
        <dbReference type="ARBA" id="ARBA00023163"/>
    </source>
</evidence>
<reference evidence="5" key="1">
    <citation type="journal article" date="2020" name="mSystems">
        <title>Genome- and Community-Level Interaction Insights into Carbon Utilization and Element Cycling Functions of Hydrothermarchaeota in Hydrothermal Sediment.</title>
        <authorList>
            <person name="Zhou Z."/>
            <person name="Liu Y."/>
            <person name="Xu W."/>
            <person name="Pan J."/>
            <person name="Luo Z.H."/>
            <person name="Li M."/>
        </authorList>
    </citation>
    <scope>NUCLEOTIDE SEQUENCE [LARGE SCALE GENOMIC DNA]</scope>
    <source>
        <strain evidence="5">SpSt-716</strain>
    </source>
</reference>
<evidence type="ECO:0000313" key="5">
    <source>
        <dbReference type="EMBL" id="HGI75751.1"/>
    </source>
</evidence>
<comment type="caution">
    <text evidence="5">The sequence shown here is derived from an EMBL/GenBank/DDBJ whole genome shotgun (WGS) entry which is preliminary data.</text>
</comment>
<dbReference type="GO" id="GO:0003700">
    <property type="term" value="F:DNA-binding transcription factor activity"/>
    <property type="evidence" value="ECO:0007669"/>
    <property type="project" value="InterPro"/>
</dbReference>
<dbReference type="SMART" id="SM00895">
    <property type="entry name" value="FCD"/>
    <property type="match status" value="1"/>
</dbReference>
<dbReference type="InterPro" id="IPR036388">
    <property type="entry name" value="WH-like_DNA-bd_sf"/>
</dbReference>
<dbReference type="InterPro" id="IPR036390">
    <property type="entry name" value="WH_DNA-bd_sf"/>
</dbReference>
<dbReference type="SUPFAM" id="SSF48008">
    <property type="entry name" value="GntR ligand-binding domain-like"/>
    <property type="match status" value="1"/>
</dbReference>
<evidence type="ECO:0000259" key="4">
    <source>
        <dbReference type="PROSITE" id="PS50949"/>
    </source>
</evidence>
<accession>A0A7V4DHD5</accession>
<proteinExistence type="predicted"/>
<dbReference type="InterPro" id="IPR000524">
    <property type="entry name" value="Tscrpt_reg_HTH_GntR"/>
</dbReference>
<dbReference type="CDD" id="cd07377">
    <property type="entry name" value="WHTH_GntR"/>
    <property type="match status" value="1"/>
</dbReference>
<dbReference type="PROSITE" id="PS50949">
    <property type="entry name" value="HTH_GNTR"/>
    <property type="match status" value="1"/>
</dbReference>
<dbReference type="SMART" id="SM00345">
    <property type="entry name" value="HTH_GNTR"/>
    <property type="match status" value="1"/>
</dbReference>
<dbReference type="Gene3D" id="1.20.120.530">
    <property type="entry name" value="GntR ligand-binding domain-like"/>
    <property type="match status" value="1"/>
</dbReference>
<dbReference type="PANTHER" id="PTHR43537:SF45">
    <property type="entry name" value="GNTR FAMILY REGULATORY PROTEIN"/>
    <property type="match status" value="1"/>
</dbReference>
<dbReference type="Pfam" id="PF07729">
    <property type="entry name" value="FCD"/>
    <property type="match status" value="1"/>
</dbReference>
<sequence>MIRRTTLVEEVYRVLRDMIASGELKPGEVLVQDQLAEKLGVSRTPLLHALRLLESENLLIRSNTHRVSVRQLTLEEAIVLFEMRESLESLACRYLTPIIAQEDIDRFRRDFTLAYEKKNVEEYRKADTAFHLFIAERCPYLDLRTVLARSGFMTKCLIKGLVRPPEETYEEHLEILRCFETRNPIGAEEAMRTHIRRTVERLKLLRDSHGALEG</sequence>
<dbReference type="InterPro" id="IPR011711">
    <property type="entry name" value="GntR_C"/>
</dbReference>
<organism evidence="5">
    <name type="scientific">Candidatus Caldatribacterium californiense</name>
    <dbReference type="NCBI Taxonomy" id="1454726"/>
    <lineage>
        <taxon>Bacteria</taxon>
        <taxon>Pseudomonadati</taxon>
        <taxon>Atribacterota</taxon>
        <taxon>Atribacteria</taxon>
        <taxon>Atribacterales</taxon>
        <taxon>Candidatus Caldatribacteriaceae</taxon>
        <taxon>Candidatus Caldatribacterium</taxon>
    </lineage>
</organism>
<keyword evidence="3" id="KW-0804">Transcription</keyword>
<keyword evidence="1" id="KW-0805">Transcription regulation</keyword>
<dbReference type="SUPFAM" id="SSF46785">
    <property type="entry name" value="Winged helix' DNA-binding domain"/>
    <property type="match status" value="1"/>
</dbReference>
<evidence type="ECO:0000256" key="2">
    <source>
        <dbReference type="ARBA" id="ARBA00023125"/>
    </source>
</evidence>
<evidence type="ECO:0000256" key="1">
    <source>
        <dbReference type="ARBA" id="ARBA00023015"/>
    </source>
</evidence>
<dbReference type="Gene3D" id="1.10.10.10">
    <property type="entry name" value="Winged helix-like DNA-binding domain superfamily/Winged helix DNA-binding domain"/>
    <property type="match status" value="1"/>
</dbReference>
<dbReference type="Pfam" id="PF00392">
    <property type="entry name" value="GntR"/>
    <property type="match status" value="1"/>
</dbReference>
<dbReference type="AlphaFoldDB" id="A0A7V4DHD5"/>
<gene>
    <name evidence="5" type="ORF">ENU96_08770</name>
</gene>
<name>A0A7V4DHD5_9BACT</name>
<feature type="domain" description="HTH gntR-type" evidence="4">
    <location>
        <begin position="5"/>
        <end position="72"/>
    </location>
</feature>
<dbReference type="EMBL" id="DTEN01000352">
    <property type="protein sequence ID" value="HGI75751.1"/>
    <property type="molecule type" value="Genomic_DNA"/>
</dbReference>